<dbReference type="AlphaFoldDB" id="A0A1R1YDJ7"/>
<dbReference type="Proteomes" id="UP000187283">
    <property type="component" value="Unassembled WGS sequence"/>
</dbReference>
<organism evidence="1 2">
    <name type="scientific">Smittium culicis</name>
    <dbReference type="NCBI Taxonomy" id="133412"/>
    <lineage>
        <taxon>Eukaryota</taxon>
        <taxon>Fungi</taxon>
        <taxon>Fungi incertae sedis</taxon>
        <taxon>Zoopagomycota</taxon>
        <taxon>Kickxellomycotina</taxon>
        <taxon>Harpellomycetes</taxon>
        <taxon>Harpellales</taxon>
        <taxon>Legeriomycetaceae</taxon>
        <taxon>Smittium</taxon>
    </lineage>
</organism>
<evidence type="ECO:0000313" key="2">
    <source>
        <dbReference type="Proteomes" id="UP000187283"/>
    </source>
</evidence>
<gene>
    <name evidence="1" type="ORF">AYI70_g1235</name>
</gene>
<reference evidence="1 2" key="1">
    <citation type="submission" date="2017-01" db="EMBL/GenBank/DDBJ databases">
        <authorList>
            <person name="Mah S.A."/>
            <person name="Swanson W.J."/>
            <person name="Moy G.W."/>
            <person name="Vacquier V.D."/>
        </authorList>
    </citation>
    <scope>NUCLEOTIDE SEQUENCE [LARGE SCALE GENOMIC DNA]</scope>
    <source>
        <strain evidence="1 2">GSMNP</strain>
    </source>
</reference>
<keyword evidence="2" id="KW-1185">Reference proteome</keyword>
<sequence length="77" mass="8834">MTNPLSSILKVDTGTKWLFPKKLLLLLSESGLIGDNVYFVVAICNRFIVLSKSLLDDEEFKMVSTNFTETEYFFSQF</sequence>
<dbReference type="EMBL" id="LSSN01000249">
    <property type="protein sequence ID" value="OMJ24950.1"/>
    <property type="molecule type" value="Genomic_DNA"/>
</dbReference>
<comment type="caution">
    <text evidence="1">The sequence shown here is derived from an EMBL/GenBank/DDBJ whole genome shotgun (WGS) entry which is preliminary data.</text>
</comment>
<accession>A0A1R1YDJ7</accession>
<evidence type="ECO:0000313" key="1">
    <source>
        <dbReference type="EMBL" id="OMJ24950.1"/>
    </source>
</evidence>
<protein>
    <submittedName>
        <fullName evidence="1">Uncharacterized protein</fullName>
    </submittedName>
</protein>
<name>A0A1R1YDJ7_9FUNG</name>
<proteinExistence type="predicted"/>